<dbReference type="RefSeq" id="WP_074705407.1">
    <property type="nucleotide sequence ID" value="NZ_FNRP01000004.1"/>
</dbReference>
<feature type="region of interest" description="Disordered" evidence="1">
    <location>
        <begin position="1"/>
        <end position="31"/>
    </location>
</feature>
<dbReference type="Pfam" id="PF25200">
    <property type="entry name" value="DUF7833"/>
    <property type="match status" value="1"/>
</dbReference>
<proteinExistence type="predicted"/>
<gene>
    <name evidence="4" type="ORF">SAMN04487924_104110</name>
</gene>
<feature type="compositionally biased region" description="Polar residues" evidence="1">
    <location>
        <begin position="226"/>
        <end position="240"/>
    </location>
</feature>
<feature type="domain" description="Lin1244/Lin1753-like N-terminal" evidence="2">
    <location>
        <begin position="121"/>
        <end position="206"/>
    </location>
</feature>
<evidence type="ECO:0000259" key="3">
    <source>
        <dbReference type="Pfam" id="PF25200"/>
    </source>
</evidence>
<evidence type="ECO:0000259" key="2">
    <source>
        <dbReference type="Pfam" id="PF14297"/>
    </source>
</evidence>
<sequence>MTTSNSANTKQSNNASQKRKPIHNGYFNHPTSSSSNIPMSILIREQGLEIYGLYWVMLEEAHAQLKCCVNIQTMGIIANIFHAQPEHLELLYHHYFRRPGKGYNSHILYADFCEESAIRSYFPHPLLAYTDNELLRMIMQDGLKAYGLYWLVMEKLYQQPQHFLAPQTASFIQSLYDVSDELMESVLYNYGLFYLDEKMNLHSKAIDDYREALDNMEDEKKRNTKPHVNNSLKANGNTEDFNTREMKNTSNIQKNPSPIINKEINKKNSSSEESGKEKEEENGLKVTDLNAVTPDMRPNAWEENLQEAMNDTSWYEVVAIQSGIPRLMMEEKEWFFNYLREQIILRGNENSMNSLHEIKNYFANLTRQGSHVSSTTQVALKRFLKNRQEQQQCSPYETITNGIRTYDGHPIPAYAKPRPSAAHIWNPVTNEWTR</sequence>
<feature type="region of interest" description="Disordered" evidence="1">
    <location>
        <begin position="218"/>
        <end position="284"/>
    </location>
</feature>
<dbReference type="Pfam" id="PF14297">
    <property type="entry name" value="Lin1244_N"/>
    <property type="match status" value="1"/>
</dbReference>
<accession>A0A1H4A072</accession>
<feature type="domain" description="DUF7833" evidence="3">
    <location>
        <begin position="305"/>
        <end position="367"/>
    </location>
</feature>
<organism evidence="4 5">
    <name type="scientific">Bacteroides xylanisolvens</name>
    <dbReference type="NCBI Taxonomy" id="371601"/>
    <lineage>
        <taxon>Bacteria</taxon>
        <taxon>Pseudomonadati</taxon>
        <taxon>Bacteroidota</taxon>
        <taxon>Bacteroidia</taxon>
        <taxon>Bacteroidales</taxon>
        <taxon>Bacteroidaceae</taxon>
        <taxon>Bacteroides</taxon>
    </lineage>
</organism>
<name>A0A1H4A072_9BACE</name>
<dbReference type="InterPro" id="IPR057155">
    <property type="entry name" value="DUF7833"/>
</dbReference>
<reference evidence="4 5" key="1">
    <citation type="submission" date="2016-10" db="EMBL/GenBank/DDBJ databases">
        <authorList>
            <person name="de Groot N.N."/>
        </authorList>
    </citation>
    <scope>NUCLEOTIDE SEQUENCE [LARGE SCALE GENOMIC DNA]</scope>
    <source>
        <strain evidence="4 5">NLAE-zl-G339</strain>
    </source>
</reference>
<dbReference type="Proteomes" id="UP000183040">
    <property type="component" value="Unassembled WGS sequence"/>
</dbReference>
<dbReference type="AlphaFoldDB" id="A0A1H4A072"/>
<feature type="compositionally biased region" description="Polar residues" evidence="1">
    <location>
        <begin position="1"/>
        <end position="16"/>
    </location>
</feature>
<evidence type="ECO:0000313" key="4">
    <source>
        <dbReference type="EMBL" id="SEA29001.1"/>
    </source>
</evidence>
<protein>
    <submittedName>
        <fullName evidence="4">Uncharacterized protein</fullName>
    </submittedName>
</protein>
<feature type="compositionally biased region" description="Basic and acidic residues" evidence="1">
    <location>
        <begin position="263"/>
        <end position="283"/>
    </location>
</feature>
<evidence type="ECO:0000256" key="1">
    <source>
        <dbReference type="SAM" id="MobiDB-lite"/>
    </source>
</evidence>
<evidence type="ECO:0000313" key="5">
    <source>
        <dbReference type="Proteomes" id="UP000183040"/>
    </source>
</evidence>
<dbReference type="EMBL" id="FNRP01000004">
    <property type="protein sequence ID" value="SEA29001.1"/>
    <property type="molecule type" value="Genomic_DNA"/>
</dbReference>
<dbReference type="InterPro" id="IPR025400">
    <property type="entry name" value="Lin1244/Lin1753-like_N"/>
</dbReference>